<organism evidence="3 4">
    <name type="scientific">Amycolatopsis rifamycinica</name>
    <dbReference type="NCBI Taxonomy" id="287986"/>
    <lineage>
        <taxon>Bacteria</taxon>
        <taxon>Bacillati</taxon>
        <taxon>Actinomycetota</taxon>
        <taxon>Actinomycetes</taxon>
        <taxon>Pseudonocardiales</taxon>
        <taxon>Pseudonocardiaceae</taxon>
        <taxon>Amycolatopsis</taxon>
    </lineage>
</organism>
<dbReference type="GO" id="GO:0016787">
    <property type="term" value="F:hydrolase activity"/>
    <property type="evidence" value="ECO:0007669"/>
    <property type="project" value="UniProtKB-KW"/>
</dbReference>
<dbReference type="PRINTS" id="PR00111">
    <property type="entry name" value="ABHYDROLASE"/>
</dbReference>
<dbReference type="GO" id="GO:0016020">
    <property type="term" value="C:membrane"/>
    <property type="evidence" value="ECO:0007669"/>
    <property type="project" value="TreeGrafter"/>
</dbReference>
<proteinExistence type="predicted"/>
<evidence type="ECO:0000259" key="2">
    <source>
        <dbReference type="Pfam" id="PF12697"/>
    </source>
</evidence>
<protein>
    <submittedName>
        <fullName evidence="3">Alpha/beta hydrolase</fullName>
    </submittedName>
</protein>
<dbReference type="OrthoDB" id="495620at2"/>
<dbReference type="PRINTS" id="PR00412">
    <property type="entry name" value="EPOXHYDRLASE"/>
</dbReference>
<name>A0A066TPM7_9PSEU</name>
<reference evidence="3 4" key="1">
    <citation type="submission" date="2014-05" db="EMBL/GenBank/DDBJ databases">
        <title>Draft genome sequence of Amycolatopsis rifamycinica DSM 46095.</title>
        <authorList>
            <person name="Lal R."/>
            <person name="Saxena A."/>
            <person name="Kumari R."/>
            <person name="Mukherjee U."/>
            <person name="Singh P."/>
            <person name="Sangwan N."/>
            <person name="Mahato N.K."/>
        </authorList>
    </citation>
    <scope>NUCLEOTIDE SEQUENCE [LARGE SCALE GENOMIC DNA]</scope>
    <source>
        <strain evidence="3 4">DSM 46095</strain>
    </source>
</reference>
<accession>A0A066TPM7</accession>
<dbReference type="InterPro" id="IPR000639">
    <property type="entry name" value="Epox_hydrolase-like"/>
</dbReference>
<dbReference type="Pfam" id="PF12697">
    <property type="entry name" value="Abhydrolase_6"/>
    <property type="match status" value="1"/>
</dbReference>
<comment type="caution">
    <text evidence="3">The sequence shown here is derived from an EMBL/GenBank/DDBJ whole genome shotgun (WGS) entry which is preliminary data.</text>
</comment>
<dbReference type="InterPro" id="IPR029058">
    <property type="entry name" value="AB_hydrolase_fold"/>
</dbReference>
<evidence type="ECO:0000256" key="1">
    <source>
        <dbReference type="ARBA" id="ARBA00022801"/>
    </source>
</evidence>
<dbReference type="RefSeq" id="WP_051736285.1">
    <property type="nucleotide sequence ID" value="NZ_JMQI01000076.1"/>
</dbReference>
<sequence>MAAIDVGGTAFGYDEAGEGPAVVLLHAALGDRRMWDAQFTELAATHRVIRYDRRGFGETRGEDGEHAHYEDLLALLDARGIEQAALVGASMGGACALDAALAAPERITRLVLLGSGLTGHTWPDHMRADFARLAAEAVPADRLARYQARQGDVDPADVRAMAEANIRYLVAGPSRDTSVLPPGMAERVRQMCEQVYRHDWTAPQWTERIPDTRHRLAEITTPALVVIGTADAPGLVELSAHLAKSLPRADFAELPDTGHLPSMERPEEVNALLRKFLQPKTFRTVASPARR</sequence>
<dbReference type="eggNOG" id="COG2021">
    <property type="taxonomic scope" value="Bacteria"/>
</dbReference>
<gene>
    <name evidence="3" type="ORF">DV20_37515</name>
</gene>
<dbReference type="InterPro" id="IPR000073">
    <property type="entry name" value="AB_hydrolase_1"/>
</dbReference>
<dbReference type="EMBL" id="JMQI01000076">
    <property type="protein sequence ID" value="KDN17096.1"/>
    <property type="molecule type" value="Genomic_DNA"/>
</dbReference>
<dbReference type="InterPro" id="IPR050266">
    <property type="entry name" value="AB_hydrolase_sf"/>
</dbReference>
<keyword evidence="1 3" id="KW-0378">Hydrolase</keyword>
<dbReference type="Proteomes" id="UP000027345">
    <property type="component" value="Unassembled WGS sequence"/>
</dbReference>
<dbReference type="PANTHER" id="PTHR43798">
    <property type="entry name" value="MONOACYLGLYCEROL LIPASE"/>
    <property type="match status" value="1"/>
</dbReference>
<dbReference type="AlphaFoldDB" id="A0A066TPM7"/>
<dbReference type="STRING" id="287986.DV20_37515"/>
<dbReference type="SUPFAM" id="SSF53474">
    <property type="entry name" value="alpha/beta-Hydrolases"/>
    <property type="match status" value="1"/>
</dbReference>
<evidence type="ECO:0000313" key="3">
    <source>
        <dbReference type="EMBL" id="KDN17096.1"/>
    </source>
</evidence>
<dbReference type="Gene3D" id="3.40.50.1820">
    <property type="entry name" value="alpha/beta hydrolase"/>
    <property type="match status" value="1"/>
</dbReference>
<evidence type="ECO:0000313" key="4">
    <source>
        <dbReference type="Proteomes" id="UP000027345"/>
    </source>
</evidence>
<dbReference type="PANTHER" id="PTHR43798:SF31">
    <property type="entry name" value="AB HYDROLASE SUPERFAMILY PROTEIN YCLE"/>
    <property type="match status" value="1"/>
</dbReference>
<keyword evidence="4" id="KW-1185">Reference proteome</keyword>
<feature type="domain" description="AB hydrolase-1" evidence="2">
    <location>
        <begin position="22"/>
        <end position="271"/>
    </location>
</feature>